<keyword evidence="1 2" id="KW-0807">Transducer</keyword>
<dbReference type="PANTHER" id="PTHR32089">
    <property type="entry name" value="METHYL-ACCEPTING CHEMOTAXIS PROTEIN MCPB"/>
    <property type="match status" value="1"/>
</dbReference>
<organism evidence="4 5">
    <name type="scientific">Clostridium aciditolerans</name>
    <dbReference type="NCBI Taxonomy" id="339861"/>
    <lineage>
        <taxon>Bacteria</taxon>
        <taxon>Bacillati</taxon>
        <taxon>Bacillota</taxon>
        <taxon>Clostridia</taxon>
        <taxon>Eubacteriales</taxon>
        <taxon>Clostridiaceae</taxon>
        <taxon>Clostridium</taxon>
    </lineage>
</organism>
<accession>A0A934M471</accession>
<dbReference type="Gene3D" id="1.10.287.950">
    <property type="entry name" value="Methyl-accepting chemotaxis protein"/>
    <property type="match status" value="1"/>
</dbReference>
<dbReference type="InterPro" id="IPR029151">
    <property type="entry name" value="Sensor-like_sf"/>
</dbReference>
<name>A0A934M471_9CLOT</name>
<reference evidence="4" key="1">
    <citation type="submission" date="2020-12" db="EMBL/GenBank/DDBJ databases">
        <title>Clostridium thailandense sp. nov., a novel acetogenic bacterium isolated from peat land soil in Thailand.</title>
        <authorList>
            <person name="Chaikitkaew S."/>
            <person name="Birkeland N.K."/>
        </authorList>
    </citation>
    <scope>NUCLEOTIDE SEQUENCE</scope>
    <source>
        <strain evidence="4">DSM 17425</strain>
    </source>
</reference>
<evidence type="ECO:0000256" key="1">
    <source>
        <dbReference type="ARBA" id="ARBA00023224"/>
    </source>
</evidence>
<feature type="domain" description="Methyl-accepting transducer" evidence="3">
    <location>
        <begin position="101"/>
        <end position="278"/>
    </location>
</feature>
<evidence type="ECO:0000313" key="5">
    <source>
        <dbReference type="Proteomes" id="UP000622687"/>
    </source>
</evidence>
<protein>
    <recommendedName>
        <fullName evidence="3">Methyl-accepting transducer domain-containing protein</fullName>
    </recommendedName>
</protein>
<dbReference type="AlphaFoldDB" id="A0A934M471"/>
<dbReference type="InterPro" id="IPR004089">
    <property type="entry name" value="MCPsignal_dom"/>
</dbReference>
<dbReference type="PANTHER" id="PTHR32089:SF112">
    <property type="entry name" value="LYSOZYME-LIKE PROTEIN-RELATED"/>
    <property type="match status" value="1"/>
</dbReference>
<evidence type="ECO:0000259" key="3">
    <source>
        <dbReference type="PROSITE" id="PS50111"/>
    </source>
</evidence>
<dbReference type="RefSeq" id="WP_211141996.1">
    <property type="nucleotide sequence ID" value="NZ_JAEEGB010000006.1"/>
</dbReference>
<dbReference type="EMBL" id="JAEEGB010000006">
    <property type="protein sequence ID" value="MBI6872293.1"/>
    <property type="molecule type" value="Genomic_DNA"/>
</dbReference>
<dbReference type="Proteomes" id="UP000622687">
    <property type="component" value="Unassembled WGS sequence"/>
</dbReference>
<proteinExistence type="predicted"/>
<evidence type="ECO:0000313" key="4">
    <source>
        <dbReference type="EMBL" id="MBI6872293.1"/>
    </source>
</evidence>
<dbReference type="GO" id="GO:0016020">
    <property type="term" value="C:membrane"/>
    <property type="evidence" value="ECO:0007669"/>
    <property type="project" value="InterPro"/>
</dbReference>
<gene>
    <name evidence="4" type="ORF">I6U51_06160</name>
</gene>
<evidence type="ECO:0000256" key="2">
    <source>
        <dbReference type="PROSITE-ProRule" id="PRU00284"/>
    </source>
</evidence>
<dbReference type="SUPFAM" id="SSF103190">
    <property type="entry name" value="Sensory domain-like"/>
    <property type="match status" value="1"/>
</dbReference>
<dbReference type="GO" id="GO:0007165">
    <property type="term" value="P:signal transduction"/>
    <property type="evidence" value="ECO:0007669"/>
    <property type="project" value="UniProtKB-KW"/>
</dbReference>
<comment type="caution">
    <text evidence="4">The sequence shown here is derived from an EMBL/GenBank/DDBJ whole genome shotgun (WGS) entry which is preliminary data.</text>
</comment>
<dbReference type="SUPFAM" id="SSF58104">
    <property type="entry name" value="Methyl-accepting chemotaxis protein (MCP) signaling domain"/>
    <property type="match status" value="1"/>
</dbReference>
<dbReference type="Pfam" id="PF00015">
    <property type="entry name" value="MCPsignal"/>
    <property type="match status" value="1"/>
</dbReference>
<dbReference type="PROSITE" id="PS50111">
    <property type="entry name" value="CHEMOTAXIS_TRANSDUC_2"/>
    <property type="match status" value="1"/>
</dbReference>
<dbReference type="SMART" id="SM00283">
    <property type="entry name" value="MA"/>
    <property type="match status" value="1"/>
</dbReference>
<keyword evidence="5" id="KW-1185">Reference proteome</keyword>
<sequence>MLDSMLNVITVLEDMFQDEDAMLVVSDLEKIVYYKAGKTVNAGHEGLPLRAGDGLYEVIQSKKTLRVIVPKELLGTPFKAITIPLFDENKRIVGAAGVGWSLDSKVKIYEQLSNVVDSLASSIEQISTGINDITTNAQNIASSQEEMVSSAQVTRKNVDETSKITDFIRNIANQTNLLGLNAAIEASRAGQEGRGFQVVAGEIRKLAVNSKNAVTQIEQGLTGMQTSINFIMNMIEKNTSTTQTQAASSEEISASIQELRALSDVLLQVTKELEILIK</sequence>